<evidence type="ECO:0000313" key="1">
    <source>
        <dbReference type="EMBL" id="KAJ8889015.1"/>
    </source>
</evidence>
<protein>
    <submittedName>
        <fullName evidence="1">Uncharacterized protein</fullName>
    </submittedName>
</protein>
<evidence type="ECO:0000313" key="2">
    <source>
        <dbReference type="Proteomes" id="UP001159363"/>
    </source>
</evidence>
<dbReference type="EMBL" id="JARBHB010000003">
    <property type="protein sequence ID" value="KAJ8889015.1"/>
    <property type="molecule type" value="Genomic_DNA"/>
</dbReference>
<accession>A0ABQ9HY82</accession>
<dbReference type="Proteomes" id="UP001159363">
    <property type="component" value="Chromosome 3"/>
</dbReference>
<sequence>MCEQGAACSKKSSSAIYNGERGVITFTNKITRLEDSQDIASLCRSEAAIHSACTRQQDGVTGQRCGGTRFANQRLPILVCAHLVVGVTTCLKQVVCCPDGAETPHMFHGYSFPGCDAAVLVTGCRRSGTFNSAWPSLDDGRLRKDPAPSLVLAYIGRFCSPVEGIYATCSSRHVVAIPLIPWFNFNSPAYQPHTPVPDTRSRRLPFRWSLVVFYHSELSHSFIHSNSTPGPEAACRNINWAVLAIPKVQHTPSYAERTRSVIQSILQISAENNATRVSKMRRYRDHLAGPLYVSIPGGVLPDFPVLETWRTLPWVSEFSRATPVSLTLAFCQYSISNSLCRCGPEDLISHNVHETRRKHCKPIQSLERSGDGAFDARINIILIAPALVCLERENSLTLDVNFRERWDIHIEFINYTRGCGGAVTSPRP</sequence>
<organism evidence="1 2">
    <name type="scientific">Dryococelus australis</name>
    <dbReference type="NCBI Taxonomy" id="614101"/>
    <lineage>
        <taxon>Eukaryota</taxon>
        <taxon>Metazoa</taxon>
        <taxon>Ecdysozoa</taxon>
        <taxon>Arthropoda</taxon>
        <taxon>Hexapoda</taxon>
        <taxon>Insecta</taxon>
        <taxon>Pterygota</taxon>
        <taxon>Neoptera</taxon>
        <taxon>Polyneoptera</taxon>
        <taxon>Phasmatodea</taxon>
        <taxon>Verophasmatodea</taxon>
        <taxon>Anareolatae</taxon>
        <taxon>Phasmatidae</taxon>
        <taxon>Eurycanthinae</taxon>
        <taxon>Dryococelus</taxon>
    </lineage>
</organism>
<proteinExistence type="predicted"/>
<comment type="caution">
    <text evidence="1">The sequence shown here is derived from an EMBL/GenBank/DDBJ whole genome shotgun (WGS) entry which is preliminary data.</text>
</comment>
<keyword evidence="2" id="KW-1185">Reference proteome</keyword>
<name>A0ABQ9HY82_9NEOP</name>
<gene>
    <name evidence="1" type="ORF">PR048_008509</name>
</gene>
<reference evidence="1 2" key="1">
    <citation type="submission" date="2023-02" db="EMBL/GenBank/DDBJ databases">
        <title>LHISI_Scaffold_Assembly.</title>
        <authorList>
            <person name="Stuart O.P."/>
            <person name="Cleave R."/>
            <person name="Magrath M.J.L."/>
            <person name="Mikheyev A.S."/>
        </authorList>
    </citation>
    <scope>NUCLEOTIDE SEQUENCE [LARGE SCALE GENOMIC DNA]</scope>
    <source>
        <strain evidence="1">Daus_M_001</strain>
        <tissue evidence="1">Leg muscle</tissue>
    </source>
</reference>